<accession>A0A9X4KHG2</accession>
<comment type="caution">
    <text evidence="2">The sequence shown here is derived from an EMBL/GenBank/DDBJ whole genome shotgun (WGS) entry which is preliminary data.</text>
</comment>
<evidence type="ECO:0000313" key="2">
    <source>
        <dbReference type="EMBL" id="MDG0792252.1"/>
    </source>
</evidence>
<dbReference type="InterPro" id="IPR018633">
    <property type="entry name" value="DUF2357"/>
</dbReference>
<name>A0A9X4KHG2_9BACL</name>
<evidence type="ECO:0000313" key="3">
    <source>
        <dbReference type="Proteomes" id="UP001153387"/>
    </source>
</evidence>
<sequence>MFENRCFQRGKRLLSGVLNFQNEVGYTELELRRDGKPVFRLQLEIFPLEDGLSKGL</sequence>
<keyword evidence="3" id="KW-1185">Reference proteome</keyword>
<organism evidence="2 3">
    <name type="scientific">Cohnella ginsengisoli</name>
    <dbReference type="NCBI Taxonomy" id="425004"/>
    <lineage>
        <taxon>Bacteria</taxon>
        <taxon>Bacillati</taxon>
        <taxon>Bacillota</taxon>
        <taxon>Bacilli</taxon>
        <taxon>Bacillales</taxon>
        <taxon>Paenibacillaceae</taxon>
        <taxon>Cohnella</taxon>
    </lineage>
</organism>
<dbReference type="EMBL" id="JAPDHZ010000003">
    <property type="protein sequence ID" value="MDG0792252.1"/>
    <property type="molecule type" value="Genomic_DNA"/>
</dbReference>
<gene>
    <name evidence="2" type="ORF">OMP38_16285</name>
</gene>
<feature type="domain" description="DUF2357" evidence="1">
    <location>
        <begin position="16"/>
        <end position="47"/>
    </location>
</feature>
<protein>
    <submittedName>
        <fullName evidence="2">DUF2357 domain-containing protein</fullName>
    </submittedName>
</protein>
<dbReference type="Pfam" id="PF09823">
    <property type="entry name" value="DUF2357"/>
    <property type="match status" value="1"/>
</dbReference>
<dbReference type="Proteomes" id="UP001153387">
    <property type="component" value="Unassembled WGS sequence"/>
</dbReference>
<dbReference type="AlphaFoldDB" id="A0A9X4KHG2"/>
<proteinExistence type="predicted"/>
<reference evidence="2 3" key="1">
    <citation type="submission" date="2022-10" db="EMBL/GenBank/DDBJ databases">
        <title>Comparative genomic analysis of Cohnella hashimotonis sp. nov., isolated from the International Space Station.</title>
        <authorList>
            <person name="Simpson A."/>
            <person name="Venkateswaran K."/>
        </authorList>
    </citation>
    <scope>NUCLEOTIDE SEQUENCE [LARGE SCALE GENOMIC DNA]</scope>
    <source>
        <strain evidence="2 3">DSM 18997</strain>
    </source>
</reference>
<evidence type="ECO:0000259" key="1">
    <source>
        <dbReference type="Pfam" id="PF09823"/>
    </source>
</evidence>